<dbReference type="Proteomes" id="UP000305778">
    <property type="component" value="Unassembled WGS sequence"/>
</dbReference>
<protein>
    <submittedName>
        <fullName evidence="1">IS630 family transposase</fullName>
    </submittedName>
</protein>
<sequence>RFHMHFTPTGSSWTNQVECWFGLLTDKLIRRGVHTSVQALENDIRTWIQTWNEDPKPFTWTKTADGILKSLADYLTKITPSGPKK</sequence>
<keyword evidence="2" id="KW-1185">Reference proteome</keyword>
<name>A0A4V5MXQ7_9ACTN</name>
<evidence type="ECO:0000313" key="1">
    <source>
        <dbReference type="EMBL" id="TKA01229.1"/>
    </source>
</evidence>
<organism evidence="1 2">
    <name type="scientific">Actinacidiphila oryziradicis</name>
    <dbReference type="NCBI Taxonomy" id="2571141"/>
    <lineage>
        <taxon>Bacteria</taxon>
        <taxon>Bacillati</taxon>
        <taxon>Actinomycetota</taxon>
        <taxon>Actinomycetes</taxon>
        <taxon>Kitasatosporales</taxon>
        <taxon>Streptomycetaceae</taxon>
        <taxon>Actinacidiphila</taxon>
    </lineage>
</organism>
<comment type="caution">
    <text evidence="1">The sequence shown here is derived from an EMBL/GenBank/DDBJ whole genome shotgun (WGS) entry which is preliminary data.</text>
</comment>
<reference evidence="1 2" key="1">
    <citation type="submission" date="2019-04" db="EMBL/GenBank/DDBJ databases">
        <title>Streptomyces oryziradicis sp. nov., a novel actinomycete isolated from rhizosphere soil of rice (Oryza sativa L.).</title>
        <authorList>
            <person name="Li C."/>
        </authorList>
    </citation>
    <scope>NUCLEOTIDE SEQUENCE [LARGE SCALE GENOMIC DNA]</scope>
    <source>
        <strain evidence="1 2">NEAU-C40</strain>
    </source>
</reference>
<accession>A0A4V5MXQ7</accession>
<dbReference type="EMBL" id="SUMC01000074">
    <property type="protein sequence ID" value="TKA01229.1"/>
    <property type="molecule type" value="Genomic_DNA"/>
</dbReference>
<feature type="non-terminal residue" evidence="1">
    <location>
        <position position="1"/>
    </location>
</feature>
<gene>
    <name evidence="1" type="ORF">FCI23_40790</name>
</gene>
<dbReference type="AlphaFoldDB" id="A0A4V5MXQ7"/>
<evidence type="ECO:0000313" key="2">
    <source>
        <dbReference type="Proteomes" id="UP000305778"/>
    </source>
</evidence>
<proteinExistence type="predicted"/>